<keyword evidence="2" id="KW-0227">DNA damage</keyword>
<dbReference type="GO" id="GO:0004844">
    <property type="term" value="F:uracil DNA N-glycosylase activity"/>
    <property type="evidence" value="ECO:0007669"/>
    <property type="project" value="InterPro"/>
</dbReference>
<evidence type="ECO:0000256" key="1">
    <source>
        <dbReference type="ARBA" id="ARBA00008184"/>
    </source>
</evidence>
<accession>A0A1D2NHJ8</accession>
<dbReference type="STRING" id="48709.A0A1D2NHJ8"/>
<dbReference type="OrthoDB" id="10031947at2759"/>
<keyword evidence="4" id="KW-0234">DNA repair</keyword>
<evidence type="ECO:0000313" key="6">
    <source>
        <dbReference type="EMBL" id="ODN04743.1"/>
    </source>
</evidence>
<keyword evidence="3" id="KW-0378">Hydrolase</keyword>
<dbReference type="Proteomes" id="UP000094527">
    <property type="component" value="Unassembled WGS sequence"/>
</dbReference>
<evidence type="ECO:0000313" key="7">
    <source>
        <dbReference type="Proteomes" id="UP000094527"/>
    </source>
</evidence>
<evidence type="ECO:0000259" key="5">
    <source>
        <dbReference type="Pfam" id="PF03167"/>
    </source>
</evidence>
<dbReference type="InterPro" id="IPR005122">
    <property type="entry name" value="Uracil-DNA_glycosylase-like"/>
</dbReference>
<dbReference type="GO" id="GO:0097510">
    <property type="term" value="P:base-excision repair, AP site formation via deaminated base removal"/>
    <property type="evidence" value="ECO:0007669"/>
    <property type="project" value="TreeGrafter"/>
</dbReference>
<sequence length="136" mass="15120">MYKELVRDPNVPEFDAIPSHGWLEGWAKQGVLLLNAVLSVEASKANSHKDQGWETLTTAVIKWISNNLRDVVFLLWGAYAQKKAAVVDKSKHVCLLAVHPSPLSAHKGFLGSGHFSKCNDALISRGLEPIRWHQLD</sequence>
<dbReference type="InterPro" id="IPR036895">
    <property type="entry name" value="Uracil-DNA_glycosylase-like_sf"/>
</dbReference>
<dbReference type="Pfam" id="PF03167">
    <property type="entry name" value="UDG"/>
    <property type="match status" value="1"/>
</dbReference>
<dbReference type="CDD" id="cd10027">
    <property type="entry name" value="UDG-F1-like"/>
    <property type="match status" value="1"/>
</dbReference>
<proteinExistence type="inferred from homology"/>
<comment type="similarity">
    <text evidence="1">Belongs to the uracil-DNA glycosylase (UDG) superfamily. UNG family.</text>
</comment>
<dbReference type="EMBL" id="LJIJ01000036">
    <property type="protein sequence ID" value="ODN04743.1"/>
    <property type="molecule type" value="Genomic_DNA"/>
</dbReference>
<evidence type="ECO:0000256" key="4">
    <source>
        <dbReference type="ARBA" id="ARBA00023204"/>
    </source>
</evidence>
<dbReference type="OMA" id="ANSHSNC"/>
<evidence type="ECO:0000256" key="3">
    <source>
        <dbReference type="ARBA" id="ARBA00022801"/>
    </source>
</evidence>
<dbReference type="InterPro" id="IPR002043">
    <property type="entry name" value="UDG_fam1"/>
</dbReference>
<dbReference type="GO" id="GO:0005634">
    <property type="term" value="C:nucleus"/>
    <property type="evidence" value="ECO:0007669"/>
    <property type="project" value="TreeGrafter"/>
</dbReference>
<dbReference type="Gene3D" id="3.40.470.10">
    <property type="entry name" value="Uracil-DNA glycosylase-like domain"/>
    <property type="match status" value="1"/>
</dbReference>
<dbReference type="PANTHER" id="PTHR11264:SF0">
    <property type="entry name" value="URACIL-DNA GLYCOSYLASE"/>
    <property type="match status" value="1"/>
</dbReference>
<reference evidence="6 7" key="1">
    <citation type="journal article" date="2016" name="Genome Biol. Evol.">
        <title>Gene Family Evolution Reflects Adaptation to Soil Environmental Stressors in the Genome of the Collembolan Orchesella cincta.</title>
        <authorList>
            <person name="Faddeeva-Vakhrusheva A."/>
            <person name="Derks M.F."/>
            <person name="Anvar S.Y."/>
            <person name="Agamennone V."/>
            <person name="Suring W."/>
            <person name="Smit S."/>
            <person name="van Straalen N.M."/>
            <person name="Roelofs D."/>
        </authorList>
    </citation>
    <scope>NUCLEOTIDE SEQUENCE [LARGE SCALE GENOMIC DNA]</scope>
    <source>
        <tissue evidence="6">Mixed pool</tissue>
    </source>
</reference>
<dbReference type="AlphaFoldDB" id="A0A1D2NHJ8"/>
<organism evidence="6 7">
    <name type="scientific">Orchesella cincta</name>
    <name type="common">Springtail</name>
    <name type="synonym">Podura cincta</name>
    <dbReference type="NCBI Taxonomy" id="48709"/>
    <lineage>
        <taxon>Eukaryota</taxon>
        <taxon>Metazoa</taxon>
        <taxon>Ecdysozoa</taxon>
        <taxon>Arthropoda</taxon>
        <taxon>Hexapoda</taxon>
        <taxon>Collembola</taxon>
        <taxon>Entomobryomorpha</taxon>
        <taxon>Entomobryoidea</taxon>
        <taxon>Orchesellidae</taxon>
        <taxon>Orchesellinae</taxon>
        <taxon>Orchesella</taxon>
    </lineage>
</organism>
<gene>
    <name evidence="6" type="ORF">Ocin01_01930</name>
</gene>
<dbReference type="SUPFAM" id="SSF52141">
    <property type="entry name" value="Uracil-DNA glycosylase-like"/>
    <property type="match status" value="1"/>
</dbReference>
<protein>
    <submittedName>
        <fullName evidence="6">Uracil-DNA glycosylase</fullName>
    </submittedName>
</protein>
<dbReference type="PANTHER" id="PTHR11264">
    <property type="entry name" value="URACIL-DNA GLYCOSYLASE"/>
    <property type="match status" value="1"/>
</dbReference>
<feature type="domain" description="Uracil-DNA glycosylase-like" evidence="5">
    <location>
        <begin position="24"/>
        <end position="122"/>
    </location>
</feature>
<name>A0A1D2NHJ8_ORCCI</name>
<evidence type="ECO:0000256" key="2">
    <source>
        <dbReference type="ARBA" id="ARBA00022763"/>
    </source>
</evidence>
<dbReference type="GO" id="GO:0005739">
    <property type="term" value="C:mitochondrion"/>
    <property type="evidence" value="ECO:0007669"/>
    <property type="project" value="TreeGrafter"/>
</dbReference>
<keyword evidence="7" id="KW-1185">Reference proteome</keyword>
<comment type="caution">
    <text evidence="6">The sequence shown here is derived from an EMBL/GenBank/DDBJ whole genome shotgun (WGS) entry which is preliminary data.</text>
</comment>